<keyword evidence="1" id="KW-0732">Signal</keyword>
<dbReference type="AlphaFoldDB" id="A0AAE0X9C4"/>
<keyword evidence="3" id="KW-1185">Reference proteome</keyword>
<evidence type="ECO:0000313" key="3">
    <source>
        <dbReference type="Proteomes" id="UP001270362"/>
    </source>
</evidence>
<protein>
    <submittedName>
        <fullName evidence="2">Uncharacterized protein</fullName>
    </submittedName>
</protein>
<comment type="caution">
    <text evidence="2">The sequence shown here is derived from an EMBL/GenBank/DDBJ whole genome shotgun (WGS) entry which is preliminary data.</text>
</comment>
<feature type="signal peptide" evidence="1">
    <location>
        <begin position="1"/>
        <end position="25"/>
    </location>
</feature>
<organism evidence="2 3">
    <name type="scientific">Podospora appendiculata</name>
    <dbReference type="NCBI Taxonomy" id="314037"/>
    <lineage>
        <taxon>Eukaryota</taxon>
        <taxon>Fungi</taxon>
        <taxon>Dikarya</taxon>
        <taxon>Ascomycota</taxon>
        <taxon>Pezizomycotina</taxon>
        <taxon>Sordariomycetes</taxon>
        <taxon>Sordariomycetidae</taxon>
        <taxon>Sordariales</taxon>
        <taxon>Podosporaceae</taxon>
        <taxon>Podospora</taxon>
    </lineage>
</organism>
<dbReference type="EMBL" id="JAULSO010000002">
    <property type="protein sequence ID" value="KAK3688222.1"/>
    <property type="molecule type" value="Genomic_DNA"/>
</dbReference>
<gene>
    <name evidence="2" type="ORF">B0T22DRAFT_479490</name>
</gene>
<feature type="chain" id="PRO_5042072984" evidence="1">
    <location>
        <begin position="26"/>
        <end position="161"/>
    </location>
</feature>
<evidence type="ECO:0000256" key="1">
    <source>
        <dbReference type="SAM" id="SignalP"/>
    </source>
</evidence>
<reference evidence="2" key="1">
    <citation type="journal article" date="2023" name="Mol. Phylogenet. Evol.">
        <title>Genome-scale phylogeny and comparative genomics of the fungal order Sordariales.</title>
        <authorList>
            <person name="Hensen N."/>
            <person name="Bonometti L."/>
            <person name="Westerberg I."/>
            <person name="Brannstrom I.O."/>
            <person name="Guillou S."/>
            <person name="Cros-Aarteil S."/>
            <person name="Calhoun S."/>
            <person name="Haridas S."/>
            <person name="Kuo A."/>
            <person name="Mondo S."/>
            <person name="Pangilinan J."/>
            <person name="Riley R."/>
            <person name="LaButti K."/>
            <person name="Andreopoulos B."/>
            <person name="Lipzen A."/>
            <person name="Chen C."/>
            <person name="Yan M."/>
            <person name="Daum C."/>
            <person name="Ng V."/>
            <person name="Clum A."/>
            <person name="Steindorff A."/>
            <person name="Ohm R.A."/>
            <person name="Martin F."/>
            <person name="Silar P."/>
            <person name="Natvig D.O."/>
            <person name="Lalanne C."/>
            <person name="Gautier V."/>
            <person name="Ament-Velasquez S.L."/>
            <person name="Kruys A."/>
            <person name="Hutchinson M.I."/>
            <person name="Powell A.J."/>
            <person name="Barry K."/>
            <person name="Miller A.N."/>
            <person name="Grigoriev I.V."/>
            <person name="Debuchy R."/>
            <person name="Gladieux P."/>
            <person name="Hiltunen Thoren M."/>
            <person name="Johannesson H."/>
        </authorList>
    </citation>
    <scope>NUCLEOTIDE SEQUENCE</scope>
    <source>
        <strain evidence="2">CBS 314.62</strain>
    </source>
</reference>
<proteinExistence type="predicted"/>
<name>A0AAE0X9C4_9PEZI</name>
<evidence type="ECO:0000313" key="2">
    <source>
        <dbReference type="EMBL" id="KAK3688222.1"/>
    </source>
</evidence>
<accession>A0AAE0X9C4</accession>
<reference evidence="2" key="2">
    <citation type="submission" date="2023-06" db="EMBL/GenBank/DDBJ databases">
        <authorList>
            <consortium name="Lawrence Berkeley National Laboratory"/>
            <person name="Haridas S."/>
            <person name="Hensen N."/>
            <person name="Bonometti L."/>
            <person name="Westerberg I."/>
            <person name="Brannstrom I.O."/>
            <person name="Guillou S."/>
            <person name="Cros-Aarteil S."/>
            <person name="Calhoun S."/>
            <person name="Kuo A."/>
            <person name="Mondo S."/>
            <person name="Pangilinan J."/>
            <person name="Riley R."/>
            <person name="Labutti K."/>
            <person name="Andreopoulos B."/>
            <person name="Lipzen A."/>
            <person name="Chen C."/>
            <person name="Yanf M."/>
            <person name="Daum C."/>
            <person name="Ng V."/>
            <person name="Clum A."/>
            <person name="Steindorff A."/>
            <person name="Ohm R."/>
            <person name="Martin F."/>
            <person name="Silar P."/>
            <person name="Natvig D."/>
            <person name="Lalanne C."/>
            <person name="Gautier V."/>
            <person name="Ament-Velasquez S.L."/>
            <person name="Kruys A."/>
            <person name="Hutchinson M.I."/>
            <person name="Powell A.J."/>
            <person name="Barry K."/>
            <person name="Miller A.N."/>
            <person name="Grigoriev I.V."/>
            <person name="Debuchy R."/>
            <person name="Gladieux P."/>
            <person name="Thoren M.H."/>
            <person name="Johannesson H."/>
        </authorList>
    </citation>
    <scope>NUCLEOTIDE SEQUENCE</scope>
    <source>
        <strain evidence="2">CBS 314.62</strain>
    </source>
</reference>
<dbReference type="Proteomes" id="UP001270362">
    <property type="component" value="Unassembled WGS sequence"/>
</dbReference>
<sequence length="161" mass="16222">MHLSSSTAASFLFGLLLTSCSTCQASQDFLPGKRAPAVVTPPILTATVAVPASCTSTAKGTLKGPSCYTRTATTTPSAGCPKLNCPQLDLVCPALIKVTTTAIPCSTDCCPKTPVKYITTSCAGCATGCVIPTETVTVSTGCKVTGLPTAVLPTATLIFTA</sequence>